<dbReference type="GeneID" id="93578237"/>
<evidence type="ECO:0000313" key="2">
    <source>
        <dbReference type="Proteomes" id="UP000184499"/>
    </source>
</evidence>
<sequence length="78" mass="8620">MTFVSLPLSVSRMRLVTGSGTTLIFGSQHCRCRTASIQPSVPAHHGWGGPMAWVAHWLEARVAGYLTSIVYSILWYSQ</sequence>
<reference evidence="2" key="1">
    <citation type="journal article" date="2017" name="Genome Biol.">
        <title>Comparative genomics reveals high biological diversity and specific adaptations in the industrially and medically important fungal genus Aspergillus.</title>
        <authorList>
            <person name="de Vries R.P."/>
            <person name="Riley R."/>
            <person name="Wiebenga A."/>
            <person name="Aguilar-Osorio G."/>
            <person name="Amillis S."/>
            <person name="Uchima C.A."/>
            <person name="Anderluh G."/>
            <person name="Asadollahi M."/>
            <person name="Askin M."/>
            <person name="Barry K."/>
            <person name="Battaglia E."/>
            <person name="Bayram O."/>
            <person name="Benocci T."/>
            <person name="Braus-Stromeyer S.A."/>
            <person name="Caldana C."/>
            <person name="Canovas D."/>
            <person name="Cerqueira G.C."/>
            <person name="Chen F."/>
            <person name="Chen W."/>
            <person name="Choi C."/>
            <person name="Clum A."/>
            <person name="Dos Santos R.A."/>
            <person name="Damasio A.R."/>
            <person name="Diallinas G."/>
            <person name="Emri T."/>
            <person name="Fekete E."/>
            <person name="Flipphi M."/>
            <person name="Freyberg S."/>
            <person name="Gallo A."/>
            <person name="Gournas C."/>
            <person name="Habgood R."/>
            <person name="Hainaut M."/>
            <person name="Harispe M.L."/>
            <person name="Henrissat B."/>
            <person name="Hilden K.S."/>
            <person name="Hope R."/>
            <person name="Hossain A."/>
            <person name="Karabika E."/>
            <person name="Karaffa L."/>
            <person name="Karanyi Z."/>
            <person name="Krasevec N."/>
            <person name="Kuo A."/>
            <person name="Kusch H."/>
            <person name="LaButti K."/>
            <person name="Lagendijk E.L."/>
            <person name="Lapidus A."/>
            <person name="Levasseur A."/>
            <person name="Lindquist E."/>
            <person name="Lipzen A."/>
            <person name="Logrieco A.F."/>
            <person name="MacCabe A."/>
            <person name="Maekelae M.R."/>
            <person name="Malavazi I."/>
            <person name="Melin P."/>
            <person name="Meyer V."/>
            <person name="Mielnichuk N."/>
            <person name="Miskei M."/>
            <person name="Molnar A.P."/>
            <person name="Mule G."/>
            <person name="Ngan C.Y."/>
            <person name="Orejas M."/>
            <person name="Orosz E."/>
            <person name="Ouedraogo J.P."/>
            <person name="Overkamp K.M."/>
            <person name="Park H.-S."/>
            <person name="Perrone G."/>
            <person name="Piumi F."/>
            <person name="Punt P.J."/>
            <person name="Ram A.F."/>
            <person name="Ramon A."/>
            <person name="Rauscher S."/>
            <person name="Record E."/>
            <person name="Riano-Pachon D.M."/>
            <person name="Robert V."/>
            <person name="Roehrig J."/>
            <person name="Ruller R."/>
            <person name="Salamov A."/>
            <person name="Salih N.S."/>
            <person name="Samson R.A."/>
            <person name="Sandor E."/>
            <person name="Sanguinetti M."/>
            <person name="Schuetze T."/>
            <person name="Sepcic K."/>
            <person name="Shelest E."/>
            <person name="Sherlock G."/>
            <person name="Sophianopoulou V."/>
            <person name="Squina F.M."/>
            <person name="Sun H."/>
            <person name="Susca A."/>
            <person name="Todd R.B."/>
            <person name="Tsang A."/>
            <person name="Unkles S.E."/>
            <person name="van de Wiele N."/>
            <person name="van Rossen-Uffink D."/>
            <person name="Oliveira J.V."/>
            <person name="Vesth T.C."/>
            <person name="Visser J."/>
            <person name="Yu J.-H."/>
            <person name="Zhou M."/>
            <person name="Andersen M.R."/>
            <person name="Archer D.B."/>
            <person name="Baker S.E."/>
            <person name="Benoit I."/>
            <person name="Brakhage A.A."/>
            <person name="Braus G.H."/>
            <person name="Fischer R."/>
            <person name="Frisvad J.C."/>
            <person name="Goldman G.H."/>
            <person name="Houbraken J."/>
            <person name="Oakley B."/>
            <person name="Pocsi I."/>
            <person name="Scazzocchio C."/>
            <person name="Seiboth B."/>
            <person name="vanKuyk P.A."/>
            <person name="Wortman J."/>
            <person name="Dyer P.S."/>
            <person name="Grigoriev I.V."/>
        </authorList>
    </citation>
    <scope>NUCLEOTIDE SEQUENCE [LARGE SCALE GENOMIC DNA]</scope>
    <source>
        <strain evidence="2">CBS 101740 / IMI 381727 / IBT 21946</strain>
    </source>
</reference>
<dbReference type="RefSeq" id="XP_067475996.1">
    <property type="nucleotide sequence ID" value="XM_067625749.1"/>
</dbReference>
<accession>A0A1L9UAN4</accession>
<gene>
    <name evidence="1" type="ORF">ASPBRDRAFT_46950</name>
</gene>
<protein>
    <submittedName>
        <fullName evidence="1">Uncharacterized protein</fullName>
    </submittedName>
</protein>
<evidence type="ECO:0000313" key="1">
    <source>
        <dbReference type="EMBL" id="OJJ68747.1"/>
    </source>
</evidence>
<name>A0A1L9UAN4_ASPBC</name>
<dbReference type="AlphaFoldDB" id="A0A1L9UAN4"/>
<proteinExistence type="predicted"/>
<dbReference type="EMBL" id="KV878690">
    <property type="protein sequence ID" value="OJJ68747.1"/>
    <property type="molecule type" value="Genomic_DNA"/>
</dbReference>
<organism evidence="1 2">
    <name type="scientific">Aspergillus brasiliensis (strain CBS 101740 / IMI 381727 / IBT 21946)</name>
    <dbReference type="NCBI Taxonomy" id="767769"/>
    <lineage>
        <taxon>Eukaryota</taxon>
        <taxon>Fungi</taxon>
        <taxon>Dikarya</taxon>
        <taxon>Ascomycota</taxon>
        <taxon>Pezizomycotina</taxon>
        <taxon>Eurotiomycetes</taxon>
        <taxon>Eurotiomycetidae</taxon>
        <taxon>Eurotiales</taxon>
        <taxon>Aspergillaceae</taxon>
        <taxon>Aspergillus</taxon>
        <taxon>Aspergillus subgen. Circumdati</taxon>
    </lineage>
</organism>
<dbReference type="VEuPathDB" id="FungiDB:ASPBRDRAFT_46950"/>
<keyword evidence="2" id="KW-1185">Reference proteome</keyword>
<dbReference type="Proteomes" id="UP000184499">
    <property type="component" value="Unassembled WGS sequence"/>
</dbReference>